<accession>A0ABP7ER64</accession>
<evidence type="ECO:0000313" key="1">
    <source>
        <dbReference type="EMBL" id="GAA3720669.1"/>
    </source>
</evidence>
<organism evidence="1 2">
    <name type="scientific">Sphingomonas cynarae</name>
    <dbReference type="NCBI Taxonomy" id="930197"/>
    <lineage>
        <taxon>Bacteria</taxon>
        <taxon>Pseudomonadati</taxon>
        <taxon>Pseudomonadota</taxon>
        <taxon>Alphaproteobacteria</taxon>
        <taxon>Sphingomonadales</taxon>
        <taxon>Sphingomonadaceae</taxon>
        <taxon>Sphingomonas</taxon>
    </lineage>
</organism>
<reference evidence="2" key="1">
    <citation type="journal article" date="2019" name="Int. J. Syst. Evol. Microbiol.">
        <title>The Global Catalogue of Microorganisms (GCM) 10K type strain sequencing project: providing services to taxonomists for standard genome sequencing and annotation.</title>
        <authorList>
            <consortium name="The Broad Institute Genomics Platform"/>
            <consortium name="The Broad Institute Genome Sequencing Center for Infectious Disease"/>
            <person name="Wu L."/>
            <person name="Ma J."/>
        </authorList>
    </citation>
    <scope>NUCLEOTIDE SEQUENCE [LARGE SCALE GENOMIC DNA]</scope>
    <source>
        <strain evidence="2">JCM 17498</strain>
    </source>
</reference>
<dbReference type="Proteomes" id="UP001500523">
    <property type="component" value="Unassembled WGS sequence"/>
</dbReference>
<dbReference type="Gene3D" id="3.90.226.10">
    <property type="entry name" value="2-enoyl-CoA Hydratase, Chain A, domain 1"/>
    <property type="match status" value="1"/>
</dbReference>
<protein>
    <recommendedName>
        <fullName evidence="3">Tail specific protease domain-containing protein</fullName>
    </recommendedName>
</protein>
<sequence length="482" mass="51744">MRRYMMALTGAAVLLIGATDVPRDWAATLRADAQAYHDQIAANHPGPVNRLDPGFAARNDAGLALALRRASSTRGYPGYLWAMRGYVASFNDGHVALDVTQPVALPIRWPGFLTGFDGAGRQVVMTRANDAPLPLGARLNSCDGIAAAPLAARNVGAFRGRWELVSQRATNGGRLFLDAGNPYIARPVRCRFVVDGKRRDVQLAWRDLPDADFDARFAATAPRAHPDFGARILADGTRWYAMPGFNGDPGSTDAKALPPIIAAMRRDIGAIAAAPRIVLDLRGNGGGSSDWSQQVAAILWGRAAIDALPSNSQGVDWRASSGNIATLEGYRTAWRDAPDVSQESKRWADRVAAGMTAAQSRGDALWREADTDDASVAAGEPAPKLKGRVYVLTDWGCGSACLDAVDLWTSLGGVHVGQETSADSLYMDVRQVALPSGFARAVVPMKVYRGRHRGSNVPARPVLLYTGDMRDTAALERWIAQF</sequence>
<gene>
    <name evidence="1" type="ORF">GCM10022268_31220</name>
</gene>
<name>A0ABP7ER64_9SPHN</name>
<keyword evidence="2" id="KW-1185">Reference proteome</keyword>
<dbReference type="SUPFAM" id="SSF52096">
    <property type="entry name" value="ClpP/crotonase"/>
    <property type="match status" value="1"/>
</dbReference>
<dbReference type="InterPro" id="IPR029045">
    <property type="entry name" value="ClpP/crotonase-like_dom_sf"/>
</dbReference>
<evidence type="ECO:0008006" key="3">
    <source>
        <dbReference type="Google" id="ProtNLM"/>
    </source>
</evidence>
<evidence type="ECO:0000313" key="2">
    <source>
        <dbReference type="Proteomes" id="UP001500523"/>
    </source>
</evidence>
<dbReference type="EMBL" id="BAABBF010000008">
    <property type="protein sequence ID" value="GAA3720669.1"/>
    <property type="molecule type" value="Genomic_DNA"/>
</dbReference>
<proteinExistence type="predicted"/>
<comment type="caution">
    <text evidence="1">The sequence shown here is derived from an EMBL/GenBank/DDBJ whole genome shotgun (WGS) entry which is preliminary data.</text>
</comment>